<dbReference type="OrthoDB" id="5245185at2"/>
<name>A0A1H6CWJ7_9ACTN</name>
<feature type="chain" id="PRO_5039055334" description="Peptidase inhibitor family I36" evidence="1">
    <location>
        <begin position="23"/>
        <end position="198"/>
    </location>
</feature>
<organism evidence="2 3">
    <name type="scientific">Actinacidiphila yanglinensis</name>
    <dbReference type="NCBI Taxonomy" id="310779"/>
    <lineage>
        <taxon>Bacteria</taxon>
        <taxon>Bacillati</taxon>
        <taxon>Actinomycetota</taxon>
        <taxon>Actinomycetes</taxon>
        <taxon>Kitasatosporales</taxon>
        <taxon>Streptomycetaceae</taxon>
        <taxon>Actinacidiphila</taxon>
    </lineage>
</organism>
<evidence type="ECO:0000313" key="2">
    <source>
        <dbReference type="EMBL" id="SEG77390.1"/>
    </source>
</evidence>
<evidence type="ECO:0008006" key="4">
    <source>
        <dbReference type="Google" id="ProtNLM"/>
    </source>
</evidence>
<keyword evidence="3" id="KW-1185">Reference proteome</keyword>
<dbReference type="AlphaFoldDB" id="A0A1H6CWJ7"/>
<keyword evidence="1" id="KW-0732">Signal</keyword>
<feature type="signal peptide" evidence="1">
    <location>
        <begin position="1"/>
        <end position="22"/>
    </location>
</feature>
<evidence type="ECO:0000313" key="3">
    <source>
        <dbReference type="Proteomes" id="UP000236754"/>
    </source>
</evidence>
<gene>
    <name evidence="2" type="ORF">SAMN05216223_110221</name>
</gene>
<evidence type="ECO:0000256" key="1">
    <source>
        <dbReference type="SAM" id="SignalP"/>
    </source>
</evidence>
<protein>
    <recommendedName>
        <fullName evidence="4">Peptidase inhibitor family I36</fullName>
    </recommendedName>
</protein>
<proteinExistence type="predicted"/>
<dbReference type="Proteomes" id="UP000236754">
    <property type="component" value="Unassembled WGS sequence"/>
</dbReference>
<reference evidence="2 3" key="1">
    <citation type="submission" date="2016-10" db="EMBL/GenBank/DDBJ databases">
        <authorList>
            <person name="de Groot N.N."/>
        </authorList>
    </citation>
    <scope>NUCLEOTIDE SEQUENCE [LARGE SCALE GENOMIC DNA]</scope>
    <source>
        <strain evidence="2 3">CGMCC 4.2023</strain>
    </source>
</reference>
<accession>A0A1H6CWJ7</accession>
<dbReference type="EMBL" id="FNVU01000010">
    <property type="protein sequence ID" value="SEG77390.1"/>
    <property type="molecule type" value="Genomic_DNA"/>
</dbReference>
<sequence>MRFRKFLMLAVAVFSFGAAATAAVPAAAASGGHATAASTLRVGHLDQAAVKASLAAHQGVLTTSEANRLGVRPNTVYIDTPAVRAAAASVRTVAGTGAVRPNTVAQPASHTGCNSDVCIEVNGTGLWVNYWNTWAFPPEEYCSYADFWQDGELAFTGADLCGTYMETDATMETDYDNHTDLCNTWSGISGKPCAEVHS</sequence>
<dbReference type="RefSeq" id="WP_146088326.1">
    <property type="nucleotide sequence ID" value="NZ_FNVU01000010.1"/>
</dbReference>